<proteinExistence type="inferred from homology"/>
<dbReference type="GO" id="GO:0030288">
    <property type="term" value="C:outer membrane-bounded periplasmic space"/>
    <property type="evidence" value="ECO:0007669"/>
    <property type="project" value="TreeGrafter"/>
</dbReference>
<dbReference type="eggNOG" id="COG0747">
    <property type="taxonomic scope" value="Bacteria"/>
</dbReference>
<dbReference type="CDD" id="cd08493">
    <property type="entry name" value="PBP2_DppA_like"/>
    <property type="match status" value="1"/>
</dbReference>
<gene>
    <name evidence="5" type="ORF">JCM7686_pAMI4p233</name>
</gene>
<dbReference type="PATRIC" id="fig|1367847.3.peg.3870"/>
<dbReference type="GO" id="GO:1904680">
    <property type="term" value="F:peptide transmembrane transporter activity"/>
    <property type="evidence" value="ECO:0007669"/>
    <property type="project" value="TreeGrafter"/>
</dbReference>
<evidence type="ECO:0000256" key="1">
    <source>
        <dbReference type="ARBA" id="ARBA00004418"/>
    </source>
</evidence>
<sequence>MKLPVPALTALRLGAALTLRTALTLGGTALTLGVAPAMAGTLTVCLEGSPEVFNPHLSSSGTTATVLGQIYDTLVEVAPGGSTIEPSLAESWEVSADGKDYTFHLRKDVAWQANADFTPSRPFNADDVLFTFQRMMDPGHPYHEINGGNYITFATKLADAIDSVEKRDDYTVVFHLKAPLAPFIGIMSHGSIAMTSAEYADVLLKAGKPEQFDREPIGTGPFQLQAYQSDSIVRLLPFAGTWGVAAGKDSAMPKVDAIIMAISPDASVRVQRALAGECGIAFYPNLTDAPQIEASEKLDLVHVPIPSTGFISFNFGLDKFKDLRVRQALGHAINMDALVEVVFSGLGKPTGSVIPASLWGHADDLKPYSYDPALAKKLLAEAGYPDGLSTELWAIPVARPYMPNGRRAAEMVQADWAAIGVKAEIVSYEWAEYIQRARNHEAEVAMFGGTWDFPDPSQIPNNYFTCDSKGVPSPSNVGSWCDPDFNAVMAKAGAISDQAERAKLYDEAQHILYDQVPAVMFGGSDQLIVVSKDVKGYVPAVFGTGRMSGVSVD</sequence>
<keyword evidence="3" id="KW-0732">Signal</keyword>
<dbReference type="Gene3D" id="3.40.190.10">
    <property type="entry name" value="Periplasmic binding protein-like II"/>
    <property type="match status" value="1"/>
</dbReference>
<dbReference type="RefSeq" id="WP_020952407.1">
    <property type="nucleotide sequence ID" value="NC_022049.1"/>
</dbReference>
<organism evidence="5 6">
    <name type="scientific">Paracoccus aminophilus JCM 7686</name>
    <dbReference type="NCBI Taxonomy" id="1367847"/>
    <lineage>
        <taxon>Bacteria</taxon>
        <taxon>Pseudomonadati</taxon>
        <taxon>Pseudomonadota</taxon>
        <taxon>Alphaproteobacteria</taxon>
        <taxon>Rhodobacterales</taxon>
        <taxon>Paracoccaceae</taxon>
        <taxon>Paracoccus</taxon>
    </lineage>
</organism>
<keyword evidence="5" id="KW-0614">Plasmid</keyword>
<dbReference type="InterPro" id="IPR030678">
    <property type="entry name" value="Peptide/Ni-bd"/>
</dbReference>
<evidence type="ECO:0000256" key="3">
    <source>
        <dbReference type="ARBA" id="ARBA00022729"/>
    </source>
</evidence>
<comment type="similarity">
    <text evidence="2">Belongs to the bacterial solute-binding protein 5 family.</text>
</comment>
<dbReference type="PANTHER" id="PTHR30290:SF38">
    <property type="entry name" value="D,D-DIPEPTIDE-BINDING PERIPLASMIC PROTEIN DDPA-RELATED"/>
    <property type="match status" value="1"/>
</dbReference>
<evidence type="ECO:0000259" key="4">
    <source>
        <dbReference type="Pfam" id="PF00496"/>
    </source>
</evidence>
<evidence type="ECO:0000313" key="6">
    <source>
        <dbReference type="Proteomes" id="UP000015480"/>
    </source>
</evidence>
<dbReference type="InterPro" id="IPR039424">
    <property type="entry name" value="SBP_5"/>
</dbReference>
<dbReference type="Pfam" id="PF00496">
    <property type="entry name" value="SBP_bac_5"/>
    <property type="match status" value="1"/>
</dbReference>
<geneLocation type="plasmid" evidence="5 6">
    <name>pAMI4</name>
</geneLocation>
<protein>
    <submittedName>
        <fullName evidence="5">ABC-type dipeptide transport system, periplasmic component</fullName>
    </submittedName>
</protein>
<dbReference type="AlphaFoldDB" id="S5YHI7"/>
<dbReference type="InterPro" id="IPR000914">
    <property type="entry name" value="SBP_5_dom"/>
</dbReference>
<dbReference type="Gene3D" id="3.10.105.10">
    <property type="entry name" value="Dipeptide-binding Protein, Domain 3"/>
    <property type="match status" value="1"/>
</dbReference>
<feature type="domain" description="Solute-binding protein family 5" evidence="4">
    <location>
        <begin position="83"/>
        <end position="468"/>
    </location>
</feature>
<dbReference type="HOGENOM" id="CLU_017028_7_0_5"/>
<dbReference type="GO" id="GO:0042938">
    <property type="term" value="P:dipeptide transport"/>
    <property type="evidence" value="ECO:0007669"/>
    <property type="project" value="TreeGrafter"/>
</dbReference>
<dbReference type="Proteomes" id="UP000015480">
    <property type="component" value="Plasmid pAMI4"/>
</dbReference>
<keyword evidence="6" id="KW-1185">Reference proteome</keyword>
<dbReference type="SUPFAM" id="SSF53850">
    <property type="entry name" value="Periplasmic binding protein-like II"/>
    <property type="match status" value="1"/>
</dbReference>
<name>S5YHI7_PARAH</name>
<dbReference type="KEGG" id="pami:JCM7686_pAMI4p233"/>
<dbReference type="PIRSF" id="PIRSF002741">
    <property type="entry name" value="MppA"/>
    <property type="match status" value="1"/>
</dbReference>
<dbReference type="GO" id="GO:0043190">
    <property type="term" value="C:ATP-binding cassette (ABC) transporter complex"/>
    <property type="evidence" value="ECO:0007669"/>
    <property type="project" value="InterPro"/>
</dbReference>
<comment type="subcellular location">
    <subcellularLocation>
        <location evidence="1">Periplasm</location>
    </subcellularLocation>
</comment>
<dbReference type="Gene3D" id="3.90.76.10">
    <property type="entry name" value="Dipeptide-binding Protein, Domain 1"/>
    <property type="match status" value="1"/>
</dbReference>
<evidence type="ECO:0000256" key="2">
    <source>
        <dbReference type="ARBA" id="ARBA00005695"/>
    </source>
</evidence>
<dbReference type="OrthoDB" id="9803988at2"/>
<reference evidence="5 6" key="1">
    <citation type="journal article" date="2014" name="BMC Genomics">
        <title>Architecture and functions of a multipartite genome of the methylotrophic bacterium Paracoccus aminophilus JCM 7686, containing primary and secondary chromids.</title>
        <authorList>
            <person name="Dziewit L."/>
            <person name="Czarnecki J."/>
            <person name="Wibberg D."/>
            <person name="Radlinska M."/>
            <person name="Mrozek P."/>
            <person name="Szymczak M."/>
            <person name="Schluter A."/>
            <person name="Puhler A."/>
            <person name="Bartosik D."/>
        </authorList>
    </citation>
    <scope>NUCLEOTIDE SEQUENCE [LARGE SCALE GENOMIC DNA]</scope>
    <source>
        <strain evidence="5">JCM 7686</strain>
        <plasmid evidence="6">Plasmid pAMI4</plasmid>
    </source>
</reference>
<evidence type="ECO:0000313" key="5">
    <source>
        <dbReference type="EMBL" id="AGT10923.1"/>
    </source>
</evidence>
<accession>S5YHI7</accession>
<dbReference type="PANTHER" id="PTHR30290">
    <property type="entry name" value="PERIPLASMIC BINDING COMPONENT OF ABC TRANSPORTER"/>
    <property type="match status" value="1"/>
</dbReference>
<dbReference type="EMBL" id="CP006652">
    <property type="protein sequence ID" value="AGT10923.1"/>
    <property type="molecule type" value="Genomic_DNA"/>
</dbReference>